<keyword evidence="3" id="KW-1185">Reference proteome</keyword>
<dbReference type="AlphaFoldDB" id="A0A0C9VC76"/>
<proteinExistence type="predicted"/>
<protein>
    <recommendedName>
        <fullName evidence="1">Large ribosomal subunit protein uL30 N-terminal eukaryotes domain-containing protein</fullName>
    </recommendedName>
</protein>
<dbReference type="PANTHER" id="PTHR11524:SF16">
    <property type="entry name" value="LARGE RIBOSOMAL SUBUNIT PROTEIN UL30"/>
    <property type="match status" value="1"/>
</dbReference>
<name>A0A0C9VC76_SPHS4</name>
<feature type="domain" description="Large ribosomal subunit protein uL30 N-terminal eukaryotes" evidence="1">
    <location>
        <begin position="104"/>
        <end position="142"/>
    </location>
</feature>
<evidence type="ECO:0000313" key="3">
    <source>
        <dbReference type="Proteomes" id="UP000054279"/>
    </source>
</evidence>
<dbReference type="GO" id="GO:0003735">
    <property type="term" value="F:structural constituent of ribosome"/>
    <property type="evidence" value="ECO:0007669"/>
    <property type="project" value="TreeGrafter"/>
</dbReference>
<dbReference type="Pfam" id="PF08079">
    <property type="entry name" value="Ribosomal_L30_N"/>
    <property type="match status" value="1"/>
</dbReference>
<evidence type="ECO:0000259" key="1">
    <source>
        <dbReference type="Pfam" id="PF08079"/>
    </source>
</evidence>
<organism evidence="2 3">
    <name type="scientific">Sphaerobolus stellatus (strain SS14)</name>
    <dbReference type="NCBI Taxonomy" id="990650"/>
    <lineage>
        <taxon>Eukaryota</taxon>
        <taxon>Fungi</taxon>
        <taxon>Dikarya</taxon>
        <taxon>Basidiomycota</taxon>
        <taxon>Agaricomycotina</taxon>
        <taxon>Agaricomycetes</taxon>
        <taxon>Phallomycetidae</taxon>
        <taxon>Geastrales</taxon>
        <taxon>Sphaerobolaceae</taxon>
        <taxon>Sphaerobolus</taxon>
    </lineage>
</organism>
<dbReference type="HOGENOM" id="CLU_1372970_0_0_1"/>
<gene>
    <name evidence="2" type="ORF">M422DRAFT_262855</name>
</gene>
<dbReference type="GO" id="GO:0000463">
    <property type="term" value="P:maturation of LSU-rRNA from tricistronic rRNA transcript (SSU-rRNA, 5.8S rRNA, LSU-rRNA)"/>
    <property type="evidence" value="ECO:0007669"/>
    <property type="project" value="TreeGrafter"/>
</dbReference>
<dbReference type="EMBL" id="KN837194">
    <property type="protein sequence ID" value="KIJ34896.1"/>
    <property type="molecule type" value="Genomic_DNA"/>
</dbReference>
<dbReference type="Proteomes" id="UP000054279">
    <property type="component" value="Unassembled WGS sequence"/>
</dbReference>
<dbReference type="PANTHER" id="PTHR11524">
    <property type="entry name" value="60S RIBOSOMAL PROTEIN L7"/>
    <property type="match status" value="1"/>
</dbReference>
<reference evidence="2 3" key="1">
    <citation type="submission" date="2014-06" db="EMBL/GenBank/DDBJ databases">
        <title>Evolutionary Origins and Diversification of the Mycorrhizal Mutualists.</title>
        <authorList>
            <consortium name="DOE Joint Genome Institute"/>
            <consortium name="Mycorrhizal Genomics Consortium"/>
            <person name="Kohler A."/>
            <person name="Kuo A."/>
            <person name="Nagy L.G."/>
            <person name="Floudas D."/>
            <person name="Copeland A."/>
            <person name="Barry K.W."/>
            <person name="Cichocki N."/>
            <person name="Veneault-Fourrey C."/>
            <person name="LaButti K."/>
            <person name="Lindquist E.A."/>
            <person name="Lipzen A."/>
            <person name="Lundell T."/>
            <person name="Morin E."/>
            <person name="Murat C."/>
            <person name="Riley R."/>
            <person name="Ohm R."/>
            <person name="Sun H."/>
            <person name="Tunlid A."/>
            <person name="Henrissat B."/>
            <person name="Grigoriev I.V."/>
            <person name="Hibbett D.S."/>
            <person name="Martin F."/>
        </authorList>
    </citation>
    <scope>NUCLEOTIDE SEQUENCE [LARGE SCALE GENOMIC DNA]</scope>
    <source>
        <strain evidence="2 3">SS14</strain>
    </source>
</reference>
<sequence length="199" mass="22331">MTFYEQSNLEFTVLMLLLPCSTSSRPCRPFRFGVSGSSAIAPRSSSRSAPAIMKLREERLAAAQVARKFSNGQCCYYSIPSFGTDSSFDCRMGVLTYPITATENCKLILKRVESYVKEYHGREQEVIRLKRVTLTAGGCYVPTRPMAFSVVRIRGCIKAIVGMYDILFIEDPVNEIYTVDPNFTQERQQLPAALQGLQP</sequence>
<evidence type="ECO:0000313" key="2">
    <source>
        <dbReference type="EMBL" id="KIJ34896.1"/>
    </source>
</evidence>
<dbReference type="GO" id="GO:0003723">
    <property type="term" value="F:RNA binding"/>
    <property type="evidence" value="ECO:0007669"/>
    <property type="project" value="TreeGrafter"/>
</dbReference>
<dbReference type="InterPro" id="IPR012988">
    <property type="entry name" value="Ribosomal_uL30_N_euk"/>
</dbReference>
<accession>A0A0C9VC76</accession>
<dbReference type="GO" id="GO:0022625">
    <property type="term" value="C:cytosolic large ribosomal subunit"/>
    <property type="evidence" value="ECO:0007669"/>
    <property type="project" value="TreeGrafter"/>
</dbReference>
<dbReference type="InterPro" id="IPR039699">
    <property type="entry name" value="Ribosomal_uL30"/>
</dbReference>